<keyword evidence="5" id="KW-0680">Restriction system</keyword>
<dbReference type="InterPro" id="IPR029063">
    <property type="entry name" value="SAM-dependent_MTases_sf"/>
</dbReference>
<keyword evidence="2 7" id="KW-0489">Methyltransferase</keyword>
<dbReference type="Pfam" id="PF00145">
    <property type="entry name" value="DNA_methylase"/>
    <property type="match status" value="2"/>
</dbReference>
<dbReference type="PANTHER" id="PTHR10629:SF52">
    <property type="entry name" value="DNA (CYTOSINE-5)-METHYLTRANSFERASE 1"/>
    <property type="match status" value="1"/>
</dbReference>
<sequence length="519" mass="58679">MNKIKVVDIFAGPGGLGEGFASFSPPGTGGERPFQIACSAEKDPAAVRTLRLRTFYRLCREAGDIPESYYEYLRDPACPPYDMHTEHLWEEADQETRPLELGTSAGTKRLREMLESKLGRDDQWVLIGGPPCQAYSLVGRSRNRGNKGYRPEKDKRHFLYRQYLKILAEFRPAAFVMENVKGILSSRVGNELIFPQILKDLSEPNGQQGARNPVRYRIHSLVTDEAYFPGDDPDGIDANNFIVRTEDYGIPQARHRVILIGIRDDGVQTPKPRILRRASQPVPVEWAIRSLPDVRSGLSKGDNGSQKWLDAIQDAIRQASRSGLSVTDARRMRSALSRACHLAHNWDRGGRFIRQYRIPLGRTPGEKRLLRQLQSFALEGTANHQSRGHMPMDLARYLFASTFAEDHGRSPRSSEFPKSLAPDHKNWTSGYFADRFRVQVTGQPGNTVTSHISKDGHYYIHPDPTQCRSLTVREAARIQTFPDDYFFEGNRTEQYIQTGNAVPPLLAKKIANIVYKSIT</sequence>
<dbReference type="Gene3D" id="3.40.50.150">
    <property type="entry name" value="Vaccinia Virus protein VP39"/>
    <property type="match status" value="1"/>
</dbReference>
<name>A0ABU0W3R0_9GAMM</name>
<comment type="caution">
    <text evidence="9">The sequence shown here is derived from an EMBL/GenBank/DDBJ whole genome shotgun (WGS) entry which is preliminary data.</text>
</comment>
<dbReference type="PANTHER" id="PTHR10629">
    <property type="entry name" value="CYTOSINE-SPECIFIC METHYLTRANSFERASE"/>
    <property type="match status" value="1"/>
</dbReference>
<dbReference type="NCBIfam" id="TIGR00675">
    <property type="entry name" value="dcm"/>
    <property type="match status" value="1"/>
</dbReference>
<evidence type="ECO:0000256" key="5">
    <source>
        <dbReference type="ARBA" id="ARBA00022747"/>
    </source>
</evidence>
<accession>A0ABU0W3R0</accession>
<feature type="active site" evidence="7">
    <location>
        <position position="132"/>
    </location>
</feature>
<evidence type="ECO:0000256" key="4">
    <source>
        <dbReference type="ARBA" id="ARBA00022691"/>
    </source>
</evidence>
<evidence type="ECO:0000256" key="7">
    <source>
        <dbReference type="PROSITE-ProRule" id="PRU01016"/>
    </source>
</evidence>
<evidence type="ECO:0000256" key="2">
    <source>
        <dbReference type="ARBA" id="ARBA00022603"/>
    </source>
</evidence>
<keyword evidence="3 7" id="KW-0808">Transferase</keyword>
<protein>
    <recommendedName>
        <fullName evidence="1">DNA (cytosine-5-)-methyltransferase</fullName>
        <ecNumber evidence="1">2.1.1.37</ecNumber>
    </recommendedName>
</protein>
<evidence type="ECO:0000313" key="9">
    <source>
        <dbReference type="EMBL" id="MDQ2068652.1"/>
    </source>
</evidence>
<dbReference type="RefSeq" id="WP_306727134.1">
    <property type="nucleotide sequence ID" value="NZ_JAVDDT010000001.1"/>
</dbReference>
<reference evidence="9 10" key="1">
    <citation type="submission" date="2023-08" db="EMBL/GenBank/DDBJ databases">
        <title>Whole-genome sequencing of halo(alkali)philic microorganisms from hypersaline lakes.</title>
        <authorList>
            <person name="Sorokin D.Y."/>
            <person name="Abbas B."/>
            <person name="Merkel A.Y."/>
        </authorList>
    </citation>
    <scope>NUCLEOTIDE SEQUENCE [LARGE SCALE GENOMIC DNA]</scope>
    <source>
        <strain evidence="9 10">AB-CW4</strain>
    </source>
</reference>
<dbReference type="GO" id="GO:0003886">
    <property type="term" value="F:DNA (cytosine-5-)-methyltransferase activity"/>
    <property type="evidence" value="ECO:0007669"/>
    <property type="project" value="UniProtKB-EC"/>
</dbReference>
<dbReference type="PROSITE" id="PS51679">
    <property type="entry name" value="SAM_MT_C5"/>
    <property type="match status" value="1"/>
</dbReference>
<comment type="catalytic activity">
    <reaction evidence="6">
        <text>a 2'-deoxycytidine in DNA + S-adenosyl-L-methionine = a 5-methyl-2'-deoxycytidine in DNA + S-adenosyl-L-homocysteine + H(+)</text>
        <dbReference type="Rhea" id="RHEA:13681"/>
        <dbReference type="Rhea" id="RHEA-COMP:11369"/>
        <dbReference type="Rhea" id="RHEA-COMP:11370"/>
        <dbReference type="ChEBI" id="CHEBI:15378"/>
        <dbReference type="ChEBI" id="CHEBI:57856"/>
        <dbReference type="ChEBI" id="CHEBI:59789"/>
        <dbReference type="ChEBI" id="CHEBI:85452"/>
        <dbReference type="ChEBI" id="CHEBI:85454"/>
        <dbReference type="EC" id="2.1.1.37"/>
    </reaction>
</comment>
<dbReference type="InterPro" id="IPR001525">
    <property type="entry name" value="C5_MeTfrase"/>
</dbReference>
<comment type="similarity">
    <text evidence="7 8">Belongs to the class I-like SAM-binding methyltransferase superfamily. C5-methyltransferase family.</text>
</comment>
<dbReference type="EC" id="2.1.1.37" evidence="1"/>
<keyword evidence="10" id="KW-1185">Reference proteome</keyword>
<dbReference type="InterPro" id="IPR050390">
    <property type="entry name" value="C5-Methyltransferase"/>
</dbReference>
<dbReference type="PRINTS" id="PR00105">
    <property type="entry name" value="C5METTRFRASE"/>
</dbReference>
<evidence type="ECO:0000256" key="6">
    <source>
        <dbReference type="ARBA" id="ARBA00047422"/>
    </source>
</evidence>
<dbReference type="SUPFAM" id="SSF53335">
    <property type="entry name" value="S-adenosyl-L-methionine-dependent methyltransferases"/>
    <property type="match status" value="1"/>
</dbReference>
<dbReference type="Gene3D" id="3.90.120.10">
    <property type="entry name" value="DNA Methylase, subunit A, domain 2"/>
    <property type="match status" value="1"/>
</dbReference>
<dbReference type="Proteomes" id="UP001239019">
    <property type="component" value="Unassembled WGS sequence"/>
</dbReference>
<evidence type="ECO:0000256" key="8">
    <source>
        <dbReference type="RuleBase" id="RU000416"/>
    </source>
</evidence>
<evidence type="ECO:0000313" key="10">
    <source>
        <dbReference type="Proteomes" id="UP001239019"/>
    </source>
</evidence>
<dbReference type="EMBL" id="JAVDDT010000001">
    <property type="protein sequence ID" value="MDQ2068652.1"/>
    <property type="molecule type" value="Genomic_DNA"/>
</dbReference>
<gene>
    <name evidence="9" type="primary">dcm</name>
    <name evidence="9" type="ORF">RBH19_02035</name>
</gene>
<dbReference type="GO" id="GO:0032259">
    <property type="term" value="P:methylation"/>
    <property type="evidence" value="ECO:0007669"/>
    <property type="project" value="UniProtKB-KW"/>
</dbReference>
<evidence type="ECO:0000256" key="1">
    <source>
        <dbReference type="ARBA" id="ARBA00011975"/>
    </source>
</evidence>
<organism evidence="9 10">
    <name type="scientific">Natronospira bacteriovora</name>
    <dbReference type="NCBI Taxonomy" id="3069753"/>
    <lineage>
        <taxon>Bacteria</taxon>
        <taxon>Pseudomonadati</taxon>
        <taxon>Pseudomonadota</taxon>
        <taxon>Gammaproteobacteria</taxon>
        <taxon>Natronospirales</taxon>
        <taxon>Natronospiraceae</taxon>
        <taxon>Natronospira</taxon>
    </lineage>
</organism>
<keyword evidence="4 7" id="KW-0949">S-adenosyl-L-methionine</keyword>
<evidence type="ECO:0000256" key="3">
    <source>
        <dbReference type="ARBA" id="ARBA00022679"/>
    </source>
</evidence>
<proteinExistence type="inferred from homology"/>